<dbReference type="InterPro" id="IPR036736">
    <property type="entry name" value="ACP-like_sf"/>
</dbReference>
<dbReference type="NCBIfam" id="TIGR01733">
    <property type="entry name" value="AA-adenyl-dom"/>
    <property type="match status" value="1"/>
</dbReference>
<dbReference type="PROSITE" id="PS50075">
    <property type="entry name" value="CARRIER"/>
    <property type="match status" value="1"/>
</dbReference>
<sequence>MVKKNIFSCFIVGDDNLTIQCAEIILAANHKILGLISASNDIKTWCVTHSIPYISNIKELETRYKAHLFDFLFSIVNSKILPQSILRLPRYYAINYHNSPLPKYAGLYATTWAILNGETRHAISWHKMEEIVDAGSILKQPSFPIEDEDTALSLNLKCYEHAVSSFRELIHEIATNTISPTPQNLSVRSYYGLRNKPKNFGFISWEQSAEQIDRLCRALTFGQYPNQLATPKIIIKENAFVINSYKKLNKCSGIKPGSIVSISDKCIQISTKTNDIAILKLTDLNGKEQTINALVHRFGLMVDSSLDSINNELIAKLSLSPAQNPTAEKFWIKEFLDATPETNFLSPLLKLGNSSCNSQKITPISKPLLKQINRLTNASNDSKNVLLTTALVYFYRLNNYKNLSIAFSHEALRTTYADLSLFLSDYVPLTTHFDSNMTFRQALQVVSDSYTKLSQNKTFAKDIFIRYPELSDSLHPMEVSVVFIDKANPTKCHVDSPLTLYCFEDGSGLYVHHKAQNLSTILSHNFLENINGHLLTLLEDAINSPNKKLFELSLLGTEEKNNLAMWNNTQSNFDKRKPLHHYFEKQVLKTPHAIAAVFEDSSLTYNELNQKANTLAHYLRNQGVQPNQLIGICLNRSLEMIVSILGILKSGGAYLPLDPNYPDDRITYMLRDSQCHWLIMDKESIKNKPQECGKPILEISSILSQNTPFQENLEHLNKPSDLAYVIYTSGTTGNPKGVAIPHKAICNHMIWMKKNYAFQKSDVFLQKTPFSFDASVWEFFMPLFVGSKLIIAPNHAHTSPTQLINLVQKHQVSVLQLVPFMLKELIITDGFHACTSLRHVFCGGEALNPETIHTFFKQNFAGSKLHNLYGPTECTIDAVSITCTEGDGIHDGSLIGQPINNTQVYVLDNHMQPVPIGITGELYISGEGLAQGYLNNPNATKEKFLVNPFGKTTQNRLYKTSDLVKWNSNGVLEYHGRCDSQVKIRGYRIELNEVEFSIAKIPAIRQCIVVPELNQHGSMSLSAYLVINKETDFNATYIRAQLNKTLPEHMIPSRFFEVDHLLSTPGGKLDRKNIPKPLRQLGLEHQSREPRTEFEHGLKKLWCTSLKLDHIGIDDDFFNLGGNSLSAMEIISSIKDRFDVNVTIRTIFEYPTIYSLSAAIEKLQGDITAELTDDHRSNVPVVPIKKEGSAPPLFLIHPIGGSVFWYKRLGKYLDTKQPLYGIQDPGLDKHDFIFHNLEEMASYYINAIQTIKPKGPYLLGGASFGSTVAIEMSKQLQEQGEHIIAILSLDGWAYYPSLQNDELYFQKMMQAQNARLLKNYLEHNIANAQFLLELQWHREQMLTRYQLPLIQTKFILFKAKELSEMFQYEADLNWWENYAKHSIDLYTVPGDHESMFSEPNLQNLATKMNKALNKLLFEFGNFTKTTGDFLMESTSS</sequence>
<feature type="domain" description="Carrier" evidence="4">
    <location>
        <begin position="1089"/>
        <end position="1164"/>
    </location>
</feature>
<dbReference type="SUPFAM" id="SSF56801">
    <property type="entry name" value="Acetyl-CoA synthetase-like"/>
    <property type="match status" value="1"/>
</dbReference>
<dbReference type="CDD" id="cd05930">
    <property type="entry name" value="A_NRPS"/>
    <property type="match status" value="1"/>
</dbReference>
<evidence type="ECO:0000256" key="2">
    <source>
        <dbReference type="ARBA" id="ARBA00022450"/>
    </source>
</evidence>
<dbReference type="EMBL" id="LNYP01000031">
    <property type="protein sequence ID" value="KTD37294.1"/>
    <property type="molecule type" value="Genomic_DNA"/>
</dbReference>
<dbReference type="FunFam" id="3.40.50.980:FF:000001">
    <property type="entry name" value="Non-ribosomal peptide synthetase"/>
    <property type="match status" value="1"/>
</dbReference>
<name>A0A0W0WY88_9GAMM</name>
<dbReference type="PROSITE" id="PS00455">
    <property type="entry name" value="AMP_BINDING"/>
    <property type="match status" value="1"/>
</dbReference>
<comment type="caution">
    <text evidence="5">The sequence shown here is derived from an EMBL/GenBank/DDBJ whole genome shotgun (WGS) entry which is preliminary data.</text>
</comment>
<keyword evidence="2" id="KW-0596">Phosphopantetheine</keyword>
<organism evidence="5 6">
    <name type="scientific">Legionella oakridgensis</name>
    <dbReference type="NCBI Taxonomy" id="29423"/>
    <lineage>
        <taxon>Bacteria</taxon>
        <taxon>Pseudomonadati</taxon>
        <taxon>Pseudomonadota</taxon>
        <taxon>Gammaproteobacteria</taxon>
        <taxon>Legionellales</taxon>
        <taxon>Legionellaceae</taxon>
        <taxon>Legionella</taxon>
    </lineage>
</organism>
<dbReference type="Gene3D" id="3.40.50.980">
    <property type="match status" value="2"/>
</dbReference>
<dbReference type="Gene3D" id="1.10.1200.10">
    <property type="entry name" value="ACP-like"/>
    <property type="match status" value="1"/>
</dbReference>
<dbReference type="PANTHER" id="PTHR44845">
    <property type="entry name" value="CARRIER DOMAIN-CONTAINING PROTEIN"/>
    <property type="match status" value="1"/>
</dbReference>
<dbReference type="Pfam" id="PF02911">
    <property type="entry name" value="Formyl_trans_C"/>
    <property type="match status" value="1"/>
</dbReference>
<gene>
    <name evidence="5" type="ORF">Loak_2430</name>
</gene>
<dbReference type="InterPro" id="IPR011034">
    <property type="entry name" value="Formyl_transferase-like_C_sf"/>
</dbReference>
<dbReference type="SUPFAM" id="SSF53328">
    <property type="entry name" value="Formyltransferase"/>
    <property type="match status" value="1"/>
</dbReference>
<dbReference type="Gene3D" id="3.30.559.30">
    <property type="entry name" value="Nonribosomal peptide synthetase, condensation domain"/>
    <property type="match status" value="1"/>
</dbReference>
<dbReference type="Pfam" id="PF00551">
    <property type="entry name" value="Formyl_trans_N"/>
    <property type="match status" value="1"/>
</dbReference>
<dbReference type="InterPro" id="IPR000873">
    <property type="entry name" value="AMP-dep_synth/lig_dom"/>
</dbReference>
<dbReference type="SUPFAM" id="SSF52777">
    <property type="entry name" value="CoA-dependent acyltransferases"/>
    <property type="match status" value="1"/>
</dbReference>
<keyword evidence="3" id="KW-0597">Phosphoprotein</keyword>
<dbReference type="CDD" id="cd08649">
    <property type="entry name" value="FMT_core_NRPS_like"/>
    <property type="match status" value="1"/>
</dbReference>
<evidence type="ECO:0000313" key="6">
    <source>
        <dbReference type="Proteomes" id="UP000054858"/>
    </source>
</evidence>
<dbReference type="InterPro" id="IPR010071">
    <property type="entry name" value="AA_adenyl_dom"/>
</dbReference>
<reference evidence="5 6" key="1">
    <citation type="submission" date="2015-11" db="EMBL/GenBank/DDBJ databases">
        <title>Genomic analysis of 38 Legionella species identifies large and diverse effector repertoires.</title>
        <authorList>
            <person name="Burstein D."/>
            <person name="Amaro F."/>
            <person name="Zusman T."/>
            <person name="Lifshitz Z."/>
            <person name="Cohen O."/>
            <person name="Gilbert J.A."/>
            <person name="Pupko T."/>
            <person name="Shuman H.A."/>
            <person name="Segal G."/>
        </authorList>
    </citation>
    <scope>NUCLEOTIDE SEQUENCE [LARGE SCALE GENOMIC DNA]</scope>
    <source>
        <strain evidence="5 6">Oak Ridge-10</strain>
    </source>
</reference>
<dbReference type="PANTHER" id="PTHR44845:SF7">
    <property type="entry name" value="PLIPASTATIN SYNTHASE SUBUNIT D"/>
    <property type="match status" value="1"/>
</dbReference>
<dbReference type="SUPFAM" id="SSF50486">
    <property type="entry name" value="FMT C-terminal domain-like"/>
    <property type="match status" value="1"/>
</dbReference>
<dbReference type="InterPro" id="IPR002376">
    <property type="entry name" value="Formyl_transf_N"/>
</dbReference>
<dbReference type="GO" id="GO:0003824">
    <property type="term" value="F:catalytic activity"/>
    <property type="evidence" value="ECO:0007669"/>
    <property type="project" value="InterPro"/>
</dbReference>
<dbReference type="Pfam" id="PF00550">
    <property type="entry name" value="PP-binding"/>
    <property type="match status" value="1"/>
</dbReference>
<dbReference type="FunFam" id="2.30.38.10:FF:000001">
    <property type="entry name" value="Non-ribosomal peptide synthetase PvdI"/>
    <property type="match status" value="1"/>
</dbReference>
<dbReference type="InterPro" id="IPR020845">
    <property type="entry name" value="AMP-binding_CS"/>
</dbReference>
<dbReference type="Gene3D" id="2.30.38.10">
    <property type="entry name" value="Luciferase, Domain 3"/>
    <property type="match status" value="1"/>
</dbReference>
<dbReference type="Gene3D" id="3.40.50.12230">
    <property type="match status" value="1"/>
</dbReference>
<protein>
    <submittedName>
        <fullName evidence="5">Peptide synthetase, non-ribosomal</fullName>
    </submittedName>
</protein>
<dbReference type="InterPro" id="IPR036477">
    <property type="entry name" value="Formyl_transf_N_sf"/>
</dbReference>
<dbReference type="CDD" id="cd08700">
    <property type="entry name" value="FMT_C_OzmH_like"/>
    <property type="match status" value="1"/>
</dbReference>
<dbReference type="Pfam" id="PF00975">
    <property type="entry name" value="Thioesterase"/>
    <property type="match status" value="1"/>
</dbReference>
<dbReference type="PATRIC" id="fig|29423.5.peg.2553"/>
<evidence type="ECO:0000256" key="3">
    <source>
        <dbReference type="ARBA" id="ARBA00022553"/>
    </source>
</evidence>
<dbReference type="FunFam" id="3.40.50.12780:FF:000012">
    <property type="entry name" value="Non-ribosomal peptide synthetase"/>
    <property type="match status" value="1"/>
</dbReference>
<dbReference type="Proteomes" id="UP000054858">
    <property type="component" value="Unassembled WGS sequence"/>
</dbReference>
<dbReference type="Gene3D" id="3.30.300.30">
    <property type="match status" value="1"/>
</dbReference>
<dbReference type="SUPFAM" id="SSF53474">
    <property type="entry name" value="alpha/beta-Hydrolases"/>
    <property type="match status" value="1"/>
</dbReference>
<accession>A0A0W0WY88</accession>
<comment type="cofactor">
    <cofactor evidence="1">
        <name>pantetheine 4'-phosphate</name>
        <dbReference type="ChEBI" id="CHEBI:47942"/>
    </cofactor>
</comment>
<evidence type="ECO:0000256" key="1">
    <source>
        <dbReference type="ARBA" id="ARBA00001957"/>
    </source>
</evidence>
<dbReference type="FunFam" id="3.40.50.980:FF:000002">
    <property type="entry name" value="Enterobactin synthetase component F"/>
    <property type="match status" value="1"/>
</dbReference>
<dbReference type="InterPro" id="IPR009081">
    <property type="entry name" value="PP-bd_ACP"/>
</dbReference>
<dbReference type="Pfam" id="PF00501">
    <property type="entry name" value="AMP-binding"/>
    <property type="match status" value="1"/>
</dbReference>
<dbReference type="Gene3D" id="3.40.50.1820">
    <property type="entry name" value="alpha/beta hydrolase"/>
    <property type="match status" value="1"/>
</dbReference>
<dbReference type="SUPFAM" id="SSF47336">
    <property type="entry name" value="ACP-like"/>
    <property type="match status" value="1"/>
</dbReference>
<evidence type="ECO:0000313" key="5">
    <source>
        <dbReference type="EMBL" id="KTD37294.1"/>
    </source>
</evidence>
<evidence type="ECO:0000259" key="4">
    <source>
        <dbReference type="PROSITE" id="PS50075"/>
    </source>
</evidence>
<dbReference type="InterPro" id="IPR005793">
    <property type="entry name" value="Formyl_trans_C"/>
</dbReference>
<dbReference type="FunFam" id="1.10.1200.10:FF:000005">
    <property type="entry name" value="Nonribosomal peptide synthetase 1"/>
    <property type="match status" value="1"/>
</dbReference>
<dbReference type="RefSeq" id="WP_058388965.1">
    <property type="nucleotide sequence ID" value="NZ_LCUA01000028.1"/>
</dbReference>
<dbReference type="InterPro" id="IPR001031">
    <property type="entry name" value="Thioesterase"/>
</dbReference>
<dbReference type="InterPro" id="IPR029058">
    <property type="entry name" value="AB_hydrolase_fold"/>
</dbReference>
<proteinExistence type="predicted"/>
<dbReference type="InterPro" id="IPR045851">
    <property type="entry name" value="AMP-bd_C_sf"/>
</dbReference>